<feature type="active site" evidence="4">
    <location>
        <position position="53"/>
    </location>
</feature>
<dbReference type="InterPro" id="IPR000889">
    <property type="entry name" value="Glutathione_peroxidase"/>
</dbReference>
<sequence length="173" mass="19005">MKYLIALIAVMSLARTADALDLSATFESIDGGEIAVSDWAGQPVLVVNTASQCAFTKQYRGLQDLYDAYRDQGLVVLAVPSDDFKQELRSNAEVKEFCELQYGIDMPMTGITSVKGKTAHPLFASLREEENYVPRWNFSKVLIGPEGTVVATYSSKTEPMSNKIVGQIEALLD</sequence>
<dbReference type="PROSITE" id="PS51355">
    <property type="entry name" value="GLUTATHIONE_PEROXID_3"/>
    <property type="match status" value="1"/>
</dbReference>
<feature type="chain" id="PRO_5020540169" description="Glutathione peroxidase" evidence="6">
    <location>
        <begin position="20"/>
        <end position="173"/>
    </location>
</feature>
<dbReference type="PROSITE" id="PS00460">
    <property type="entry name" value="GLUTATHIONE_PEROXID_1"/>
    <property type="match status" value="1"/>
</dbReference>
<evidence type="ECO:0000256" key="2">
    <source>
        <dbReference type="ARBA" id="ARBA00022559"/>
    </source>
</evidence>
<proteinExistence type="inferred from homology"/>
<evidence type="ECO:0000256" key="1">
    <source>
        <dbReference type="ARBA" id="ARBA00006926"/>
    </source>
</evidence>
<dbReference type="PANTHER" id="PTHR11592:SF78">
    <property type="entry name" value="GLUTATHIONE PEROXIDASE"/>
    <property type="match status" value="1"/>
</dbReference>
<dbReference type="PIRSF" id="PIRSF000303">
    <property type="entry name" value="Glutathion_perox"/>
    <property type="match status" value="1"/>
</dbReference>
<dbReference type="EMBL" id="SMGR01000004">
    <property type="protein sequence ID" value="TCK99752.1"/>
    <property type="molecule type" value="Genomic_DNA"/>
</dbReference>
<keyword evidence="9" id="KW-1185">Reference proteome</keyword>
<dbReference type="PANTHER" id="PTHR11592">
    <property type="entry name" value="GLUTATHIONE PEROXIDASE"/>
    <property type="match status" value="1"/>
</dbReference>
<dbReference type="SUPFAM" id="SSF52833">
    <property type="entry name" value="Thioredoxin-like"/>
    <property type="match status" value="1"/>
</dbReference>
<reference evidence="8 9" key="1">
    <citation type="submission" date="2019-03" db="EMBL/GenBank/DDBJ databases">
        <title>Genomic Encyclopedia of Archaeal and Bacterial Type Strains, Phase II (KMG-II): from individual species to whole genera.</title>
        <authorList>
            <person name="Goeker M."/>
        </authorList>
    </citation>
    <scope>NUCLEOTIDE SEQUENCE [LARGE SCALE GENOMIC DNA]</scope>
    <source>
        <strain evidence="8 9">DSM 26433</strain>
    </source>
</reference>
<dbReference type="InterPro" id="IPR029759">
    <property type="entry name" value="GPX_AS"/>
</dbReference>
<dbReference type="RefSeq" id="WP_132861589.1">
    <property type="nucleotide sequence ID" value="NZ_SMGR01000004.1"/>
</dbReference>
<dbReference type="InterPro" id="IPR036249">
    <property type="entry name" value="Thioredoxin-like_sf"/>
</dbReference>
<organism evidence="8 9">
    <name type="scientific">Shimia isoporae</name>
    <dbReference type="NCBI Taxonomy" id="647720"/>
    <lineage>
        <taxon>Bacteria</taxon>
        <taxon>Pseudomonadati</taxon>
        <taxon>Pseudomonadota</taxon>
        <taxon>Alphaproteobacteria</taxon>
        <taxon>Rhodobacterales</taxon>
        <taxon>Roseobacteraceae</taxon>
    </lineage>
</organism>
<comment type="caution">
    <text evidence="8">The sequence shown here is derived from an EMBL/GenBank/DDBJ whole genome shotgun (WGS) entry which is preliminary data.</text>
</comment>
<evidence type="ECO:0000256" key="5">
    <source>
        <dbReference type="RuleBase" id="RU000499"/>
    </source>
</evidence>
<evidence type="ECO:0000313" key="8">
    <source>
        <dbReference type="EMBL" id="TCK99752.1"/>
    </source>
</evidence>
<name>A0A4V2Q1W8_9RHOB</name>
<dbReference type="OrthoDB" id="9785502at2"/>
<dbReference type="Gene3D" id="3.40.30.10">
    <property type="entry name" value="Glutaredoxin"/>
    <property type="match status" value="1"/>
</dbReference>
<keyword evidence="3 5" id="KW-0560">Oxidoreductase</keyword>
<evidence type="ECO:0000256" key="4">
    <source>
        <dbReference type="PIRSR" id="PIRSR000303-1"/>
    </source>
</evidence>
<comment type="similarity">
    <text evidence="1 5">Belongs to the glutathione peroxidase family.</text>
</comment>
<feature type="signal peptide" evidence="6">
    <location>
        <begin position="1"/>
        <end position="19"/>
    </location>
</feature>
<evidence type="ECO:0000256" key="3">
    <source>
        <dbReference type="ARBA" id="ARBA00023002"/>
    </source>
</evidence>
<gene>
    <name evidence="8" type="ORF">BXY66_3456</name>
</gene>
<dbReference type="GO" id="GO:0004601">
    <property type="term" value="F:peroxidase activity"/>
    <property type="evidence" value="ECO:0007669"/>
    <property type="project" value="UniProtKB-KW"/>
</dbReference>
<dbReference type="AlphaFoldDB" id="A0A4V2Q1W8"/>
<dbReference type="Pfam" id="PF00255">
    <property type="entry name" value="GSHPx"/>
    <property type="match status" value="1"/>
</dbReference>
<dbReference type="PROSITE" id="PS51352">
    <property type="entry name" value="THIOREDOXIN_2"/>
    <property type="match status" value="1"/>
</dbReference>
<dbReference type="InterPro" id="IPR013766">
    <property type="entry name" value="Thioredoxin_domain"/>
</dbReference>
<protein>
    <recommendedName>
        <fullName evidence="5">Glutathione peroxidase</fullName>
    </recommendedName>
</protein>
<dbReference type="Proteomes" id="UP000295673">
    <property type="component" value="Unassembled WGS sequence"/>
</dbReference>
<dbReference type="CDD" id="cd00340">
    <property type="entry name" value="GSH_Peroxidase"/>
    <property type="match status" value="1"/>
</dbReference>
<dbReference type="PRINTS" id="PR01011">
    <property type="entry name" value="GLUTPROXDASE"/>
</dbReference>
<evidence type="ECO:0000259" key="7">
    <source>
        <dbReference type="PROSITE" id="PS51352"/>
    </source>
</evidence>
<keyword evidence="2 5" id="KW-0575">Peroxidase</keyword>
<evidence type="ECO:0000256" key="6">
    <source>
        <dbReference type="SAM" id="SignalP"/>
    </source>
</evidence>
<keyword evidence="6" id="KW-0732">Signal</keyword>
<dbReference type="GO" id="GO:0034599">
    <property type="term" value="P:cellular response to oxidative stress"/>
    <property type="evidence" value="ECO:0007669"/>
    <property type="project" value="TreeGrafter"/>
</dbReference>
<feature type="domain" description="Thioredoxin" evidence="7">
    <location>
        <begin position="13"/>
        <end position="173"/>
    </location>
</feature>
<accession>A0A4V2Q1W8</accession>
<evidence type="ECO:0000313" key="9">
    <source>
        <dbReference type="Proteomes" id="UP000295673"/>
    </source>
</evidence>